<sequence>MQKKLPKLGISIVVPAYNEEENILFILKDTLKTLPKYFSDYEVIVVNDGSKDKTGKLADQLAQKNKSLRVIHQPNGGYSKAMLTGIKASKKEFVAYMPADGQFLIEDMRHCFEVMKDNDLILGYRGGRSDYAPRRIFFSYGYLLLLLILFDIKYMDVGWVNIWRTHKIKNIPIRYPGGIFLLTEILIRFNKKKYKIVEAPSYYHPRLAGEVKNAKLKVVFQTFTSAFKLWFELKFRGK</sequence>
<dbReference type="PANTHER" id="PTHR48090">
    <property type="entry name" value="UNDECAPRENYL-PHOSPHATE 4-DEOXY-4-FORMAMIDO-L-ARABINOSE TRANSFERASE-RELATED"/>
    <property type="match status" value="1"/>
</dbReference>
<dbReference type="InterPro" id="IPR029044">
    <property type="entry name" value="Nucleotide-diphossugar_trans"/>
</dbReference>
<evidence type="ECO:0000259" key="2">
    <source>
        <dbReference type="Pfam" id="PF00535"/>
    </source>
</evidence>
<dbReference type="PANTHER" id="PTHR48090:SF7">
    <property type="entry name" value="RFBJ PROTEIN"/>
    <property type="match status" value="1"/>
</dbReference>
<dbReference type="STRING" id="1802538.A2382_00660"/>
<name>A0A1F8CSP6_9BACT</name>
<dbReference type="AlphaFoldDB" id="A0A1F8CSP6"/>
<evidence type="ECO:0000256" key="1">
    <source>
        <dbReference type="SAM" id="Phobius"/>
    </source>
</evidence>
<dbReference type="InterPro" id="IPR050256">
    <property type="entry name" value="Glycosyltransferase_2"/>
</dbReference>
<accession>A0A1F8CSP6</accession>
<feature type="domain" description="Glycosyltransferase 2-like" evidence="2">
    <location>
        <begin position="11"/>
        <end position="123"/>
    </location>
</feature>
<protein>
    <recommendedName>
        <fullName evidence="2">Glycosyltransferase 2-like domain-containing protein</fullName>
    </recommendedName>
</protein>
<dbReference type="Pfam" id="PF00535">
    <property type="entry name" value="Glycos_transf_2"/>
    <property type="match status" value="1"/>
</dbReference>
<keyword evidence="1" id="KW-0812">Transmembrane</keyword>
<comment type="caution">
    <text evidence="3">The sequence shown here is derived from an EMBL/GenBank/DDBJ whole genome shotgun (WGS) entry which is preliminary data.</text>
</comment>
<feature type="transmembrane region" description="Helical" evidence="1">
    <location>
        <begin position="172"/>
        <end position="189"/>
    </location>
</feature>
<dbReference type="EMBL" id="MGHY01000018">
    <property type="protein sequence ID" value="OGM79281.1"/>
    <property type="molecule type" value="Genomic_DNA"/>
</dbReference>
<dbReference type="Proteomes" id="UP000178999">
    <property type="component" value="Unassembled WGS sequence"/>
</dbReference>
<organism evidence="3 4">
    <name type="scientific">Candidatus Woesebacteria bacterium RIFOXYB1_FULL_38_16</name>
    <dbReference type="NCBI Taxonomy" id="1802538"/>
    <lineage>
        <taxon>Bacteria</taxon>
        <taxon>Candidatus Woeseibacteriota</taxon>
    </lineage>
</organism>
<proteinExistence type="predicted"/>
<evidence type="ECO:0000313" key="4">
    <source>
        <dbReference type="Proteomes" id="UP000178999"/>
    </source>
</evidence>
<dbReference type="Gene3D" id="3.90.550.10">
    <property type="entry name" value="Spore Coat Polysaccharide Biosynthesis Protein SpsA, Chain A"/>
    <property type="match status" value="1"/>
</dbReference>
<dbReference type="SUPFAM" id="SSF53448">
    <property type="entry name" value="Nucleotide-diphospho-sugar transferases"/>
    <property type="match status" value="1"/>
</dbReference>
<reference evidence="3 4" key="1">
    <citation type="journal article" date="2016" name="Nat. Commun.">
        <title>Thousands of microbial genomes shed light on interconnected biogeochemical processes in an aquifer system.</title>
        <authorList>
            <person name="Anantharaman K."/>
            <person name="Brown C.T."/>
            <person name="Hug L.A."/>
            <person name="Sharon I."/>
            <person name="Castelle C.J."/>
            <person name="Probst A.J."/>
            <person name="Thomas B.C."/>
            <person name="Singh A."/>
            <person name="Wilkins M.J."/>
            <person name="Karaoz U."/>
            <person name="Brodie E.L."/>
            <person name="Williams K.H."/>
            <person name="Hubbard S.S."/>
            <person name="Banfield J.F."/>
        </authorList>
    </citation>
    <scope>NUCLEOTIDE SEQUENCE [LARGE SCALE GENOMIC DNA]</scope>
</reference>
<dbReference type="CDD" id="cd04179">
    <property type="entry name" value="DPM_DPG-synthase_like"/>
    <property type="match status" value="1"/>
</dbReference>
<evidence type="ECO:0000313" key="3">
    <source>
        <dbReference type="EMBL" id="OGM79281.1"/>
    </source>
</evidence>
<feature type="transmembrane region" description="Helical" evidence="1">
    <location>
        <begin position="135"/>
        <end position="152"/>
    </location>
</feature>
<dbReference type="InterPro" id="IPR001173">
    <property type="entry name" value="Glyco_trans_2-like"/>
</dbReference>
<gene>
    <name evidence="3" type="ORF">A2382_00660</name>
</gene>
<keyword evidence="1" id="KW-1133">Transmembrane helix</keyword>
<keyword evidence="1" id="KW-0472">Membrane</keyword>